<keyword evidence="3" id="KW-1185">Reference proteome</keyword>
<evidence type="ECO:0000313" key="1">
    <source>
        <dbReference type="EMBL" id="CAA2630527.1"/>
    </source>
</evidence>
<organism evidence="1">
    <name type="scientific">Spirodela intermedia</name>
    <name type="common">Intermediate duckweed</name>
    <dbReference type="NCBI Taxonomy" id="51605"/>
    <lineage>
        <taxon>Eukaryota</taxon>
        <taxon>Viridiplantae</taxon>
        <taxon>Streptophyta</taxon>
        <taxon>Embryophyta</taxon>
        <taxon>Tracheophyta</taxon>
        <taxon>Spermatophyta</taxon>
        <taxon>Magnoliopsida</taxon>
        <taxon>Liliopsida</taxon>
        <taxon>Araceae</taxon>
        <taxon>Lemnoideae</taxon>
        <taxon>Spirodela</taxon>
    </lineage>
</organism>
<reference evidence="1" key="1">
    <citation type="submission" date="2019-12" db="EMBL/GenBank/DDBJ databases">
        <authorList>
            <person name="Scholz U."/>
            <person name="Mascher M."/>
            <person name="Fiebig A."/>
        </authorList>
    </citation>
    <scope>NUCLEOTIDE SEQUENCE</scope>
</reference>
<evidence type="ECO:0000313" key="2">
    <source>
        <dbReference type="EMBL" id="CAA7406740.1"/>
    </source>
</evidence>
<gene>
    <name evidence="1" type="ORF">SI7747_13016173</name>
    <name evidence="2" type="ORF">SI8410_13017418</name>
</gene>
<proteinExistence type="predicted"/>
<dbReference type="EMBL" id="LR746276">
    <property type="protein sequence ID" value="CAA7406740.1"/>
    <property type="molecule type" value="Genomic_DNA"/>
</dbReference>
<dbReference type="AlphaFoldDB" id="A0A7I8JI29"/>
<accession>A0A7I8JI29</accession>
<evidence type="ECO:0000313" key="3">
    <source>
        <dbReference type="Proteomes" id="UP000663760"/>
    </source>
</evidence>
<dbReference type="EMBL" id="LR743600">
    <property type="protein sequence ID" value="CAA2630527.1"/>
    <property type="molecule type" value="Genomic_DNA"/>
</dbReference>
<dbReference type="Proteomes" id="UP000663760">
    <property type="component" value="Chromosome 13"/>
</dbReference>
<protein>
    <submittedName>
        <fullName evidence="1">Uncharacterized protein</fullName>
    </submittedName>
</protein>
<name>A0A7I8JI29_SPIIN</name>
<sequence>MHLLNLLRPLYLPPLLPLVLPEIDRIPQKESHSGR</sequence>